<dbReference type="InterPro" id="IPR040256">
    <property type="entry name" value="At4g02000-like"/>
</dbReference>
<evidence type="ECO:0000313" key="3">
    <source>
        <dbReference type="EMBL" id="MBA0730469.1"/>
    </source>
</evidence>
<feature type="domain" description="Zinc knuckle CX2CX4HX4C" evidence="2">
    <location>
        <begin position="143"/>
        <end position="190"/>
    </location>
</feature>
<name>A0A7J9B458_9ROSI</name>
<dbReference type="PANTHER" id="PTHR31286:SF153">
    <property type="entry name" value="DUF4283 DOMAIN PROTEIN"/>
    <property type="match status" value="1"/>
</dbReference>
<dbReference type="Pfam" id="PF14111">
    <property type="entry name" value="DUF4283"/>
    <property type="match status" value="1"/>
</dbReference>
<dbReference type="PANTHER" id="PTHR31286">
    <property type="entry name" value="GLYCINE-RICH CELL WALL STRUCTURAL PROTEIN 1.8-LIKE"/>
    <property type="match status" value="1"/>
</dbReference>
<feature type="non-terminal residue" evidence="3">
    <location>
        <position position="1"/>
    </location>
</feature>
<organism evidence="3 4">
    <name type="scientific">Gossypium laxum</name>
    <dbReference type="NCBI Taxonomy" id="34288"/>
    <lineage>
        <taxon>Eukaryota</taxon>
        <taxon>Viridiplantae</taxon>
        <taxon>Streptophyta</taxon>
        <taxon>Embryophyta</taxon>
        <taxon>Tracheophyta</taxon>
        <taxon>Spermatophyta</taxon>
        <taxon>Magnoliopsida</taxon>
        <taxon>eudicotyledons</taxon>
        <taxon>Gunneridae</taxon>
        <taxon>Pentapetalae</taxon>
        <taxon>rosids</taxon>
        <taxon>malvids</taxon>
        <taxon>Malvales</taxon>
        <taxon>Malvaceae</taxon>
        <taxon>Malvoideae</taxon>
        <taxon>Gossypium</taxon>
    </lineage>
</organism>
<comment type="caution">
    <text evidence="3">The sequence shown here is derived from an EMBL/GenBank/DDBJ whole genome shotgun (WGS) entry which is preliminary data.</text>
</comment>
<accession>A0A7J9B458</accession>
<dbReference type="Proteomes" id="UP000593574">
    <property type="component" value="Unassembled WGS sequence"/>
</dbReference>
<gene>
    <name evidence="3" type="ORF">Golax_025826</name>
</gene>
<sequence length="398" mass="45203">MMEDAMANLKLLDDEEEAIHEVEGAVSIAYQFCLAGRCLIDSVVYFPSLRNTMADLWHPIGGICIMELGEKRYLFQFFNKGENPVVIELKFTEFWIQVHDLPPRLMNESMAKQFGNFCERFIKYDTSIPTLGTQTFLRIRVCLDVTAPLKRKKKVLFGKSLVVYTRFKYEKLSLFCFICGRLGHGESFCPLRLQIESSKIVFGWDLSLHAAVRRRNTVESRWLRAADGTPRIIDNLGNSKQGSLIYEGKGLGQNFRGAVGIQNEDDPIALLEGKKMQRIIESLRVPLDVIVGPGHMHVSANFETKLSSKSMEMVRMKCGFENGIDIGAIGTKGGLSLGWKGNALRLTGFYGHSDEKNRSASWDLLRQLSHDLAPGWYWEILMKLRILLKRRVDVSVQI</sequence>
<dbReference type="AlphaFoldDB" id="A0A7J9B458"/>
<dbReference type="EMBL" id="JABEZV010445337">
    <property type="protein sequence ID" value="MBA0730469.1"/>
    <property type="molecule type" value="Genomic_DNA"/>
</dbReference>
<evidence type="ECO:0000313" key="4">
    <source>
        <dbReference type="Proteomes" id="UP000593574"/>
    </source>
</evidence>
<evidence type="ECO:0008006" key="5">
    <source>
        <dbReference type="Google" id="ProtNLM"/>
    </source>
</evidence>
<dbReference type="InterPro" id="IPR025836">
    <property type="entry name" value="Zn_knuckle_CX2CX4HX4C"/>
</dbReference>
<reference evidence="3 4" key="1">
    <citation type="journal article" date="2019" name="Genome Biol. Evol.">
        <title>Insights into the evolution of the New World diploid cottons (Gossypium, subgenus Houzingenia) based on genome sequencing.</title>
        <authorList>
            <person name="Grover C.E."/>
            <person name="Arick M.A. 2nd"/>
            <person name="Thrash A."/>
            <person name="Conover J.L."/>
            <person name="Sanders W.S."/>
            <person name="Peterson D.G."/>
            <person name="Frelichowski J.E."/>
            <person name="Scheffler J.A."/>
            <person name="Scheffler B.E."/>
            <person name="Wendel J.F."/>
        </authorList>
    </citation>
    <scope>NUCLEOTIDE SEQUENCE [LARGE SCALE GENOMIC DNA]</scope>
    <source>
        <strain evidence="3">4</strain>
        <tissue evidence="3">Leaf</tissue>
    </source>
</reference>
<keyword evidence="4" id="KW-1185">Reference proteome</keyword>
<proteinExistence type="predicted"/>
<feature type="domain" description="DUF4283" evidence="1">
    <location>
        <begin position="31"/>
        <end position="81"/>
    </location>
</feature>
<dbReference type="InterPro" id="IPR025558">
    <property type="entry name" value="DUF4283"/>
</dbReference>
<evidence type="ECO:0000259" key="2">
    <source>
        <dbReference type="Pfam" id="PF14392"/>
    </source>
</evidence>
<protein>
    <recommendedName>
        <fullName evidence="5">CCHC-type domain-containing protein</fullName>
    </recommendedName>
</protein>
<dbReference type="Pfam" id="PF14392">
    <property type="entry name" value="zf-CCHC_4"/>
    <property type="match status" value="1"/>
</dbReference>
<evidence type="ECO:0000259" key="1">
    <source>
        <dbReference type="Pfam" id="PF14111"/>
    </source>
</evidence>